<reference evidence="1" key="1">
    <citation type="journal article" date="2015" name="Nature">
        <title>Complex archaea that bridge the gap between prokaryotes and eukaryotes.</title>
        <authorList>
            <person name="Spang A."/>
            <person name="Saw J.H."/>
            <person name="Jorgensen S.L."/>
            <person name="Zaremba-Niedzwiedzka K."/>
            <person name="Martijn J."/>
            <person name="Lind A.E."/>
            <person name="van Eijk R."/>
            <person name="Schleper C."/>
            <person name="Guy L."/>
            <person name="Ettema T.J."/>
        </authorList>
    </citation>
    <scope>NUCLEOTIDE SEQUENCE</scope>
</reference>
<name>A0A0F9P5A9_9ZZZZ</name>
<gene>
    <name evidence="1" type="ORF">LCGC14_0869010</name>
</gene>
<evidence type="ECO:0000313" key="1">
    <source>
        <dbReference type="EMBL" id="KKN27020.1"/>
    </source>
</evidence>
<accession>A0A0F9P5A9</accession>
<proteinExistence type="predicted"/>
<organism evidence="1">
    <name type="scientific">marine sediment metagenome</name>
    <dbReference type="NCBI Taxonomy" id="412755"/>
    <lineage>
        <taxon>unclassified sequences</taxon>
        <taxon>metagenomes</taxon>
        <taxon>ecological metagenomes</taxon>
    </lineage>
</organism>
<dbReference type="AlphaFoldDB" id="A0A0F9P5A9"/>
<sequence length="87" mass="9462">MSNIDLSLGNDERFKEATENTFLGAGLEIITTDIGERTNAPEAAISFGVQLPDGSTARARVVTTVEFLSQALSAIEGRYGENSRKRW</sequence>
<comment type="caution">
    <text evidence="1">The sequence shown here is derived from an EMBL/GenBank/DDBJ whole genome shotgun (WGS) entry which is preliminary data.</text>
</comment>
<dbReference type="EMBL" id="LAZR01002675">
    <property type="protein sequence ID" value="KKN27020.1"/>
    <property type="molecule type" value="Genomic_DNA"/>
</dbReference>
<protein>
    <submittedName>
        <fullName evidence="1">Uncharacterized protein</fullName>
    </submittedName>
</protein>